<dbReference type="PANTHER" id="PTHR47326:SF1">
    <property type="entry name" value="HTH PSQ-TYPE DOMAIN-CONTAINING PROTEIN"/>
    <property type="match status" value="1"/>
</dbReference>
<comment type="caution">
    <text evidence="1">The sequence shown here is derived from an EMBL/GenBank/DDBJ whole genome shotgun (WGS) entry which is preliminary data.</text>
</comment>
<organism evidence="1 2">
    <name type="scientific">Araneus ventricosus</name>
    <name type="common">Orbweaver spider</name>
    <name type="synonym">Epeira ventricosa</name>
    <dbReference type="NCBI Taxonomy" id="182803"/>
    <lineage>
        <taxon>Eukaryota</taxon>
        <taxon>Metazoa</taxon>
        <taxon>Ecdysozoa</taxon>
        <taxon>Arthropoda</taxon>
        <taxon>Chelicerata</taxon>
        <taxon>Arachnida</taxon>
        <taxon>Araneae</taxon>
        <taxon>Araneomorphae</taxon>
        <taxon>Entelegynae</taxon>
        <taxon>Araneoidea</taxon>
        <taxon>Araneidae</taxon>
        <taxon>Araneus</taxon>
    </lineage>
</organism>
<sequence>MMQHHAPTVTSNIYLHMLQLYAVPPFPEGVIFQQDGAPPHYGNIVRQFLNTTFPQRWIGRDAVMAWPPQSPDRTPLDFYLCGYVKQHVYSERINVIILWKQRITDVVHSVTPDVLKRVWEELDYRLDVYSATNGAPALNRYIASTFFSRGESLSGDAETLHRVRGDCLTNIFRPRVGQVHSYNLCRESNKKGSCGKSHKRIEIHRERLVGLHTYGAIASVTFFGRGESLSEMRNSPQGARGDCLAVLNIFRPRVGQ</sequence>
<keyword evidence="2" id="KW-1185">Reference proteome</keyword>
<dbReference type="EMBL" id="BGPR01062100">
    <property type="protein sequence ID" value="GBO37593.1"/>
    <property type="molecule type" value="Genomic_DNA"/>
</dbReference>
<reference evidence="1 2" key="1">
    <citation type="journal article" date="2019" name="Sci. Rep.">
        <title>Orb-weaving spider Araneus ventricosus genome elucidates the spidroin gene catalogue.</title>
        <authorList>
            <person name="Kono N."/>
            <person name="Nakamura H."/>
            <person name="Ohtoshi R."/>
            <person name="Moran D.A.P."/>
            <person name="Shinohara A."/>
            <person name="Yoshida Y."/>
            <person name="Fujiwara M."/>
            <person name="Mori M."/>
            <person name="Tomita M."/>
            <person name="Arakawa K."/>
        </authorList>
    </citation>
    <scope>NUCLEOTIDE SEQUENCE [LARGE SCALE GENOMIC DNA]</scope>
</reference>
<accession>A0A4Y2WJB0</accession>
<evidence type="ECO:0008006" key="3">
    <source>
        <dbReference type="Google" id="ProtNLM"/>
    </source>
</evidence>
<dbReference type="PANTHER" id="PTHR47326">
    <property type="entry name" value="TRANSPOSABLE ELEMENT TC3 TRANSPOSASE-LIKE PROTEIN"/>
    <property type="match status" value="1"/>
</dbReference>
<protein>
    <recommendedName>
        <fullName evidence="3">Tc1-like transposase DDE domain-containing protein</fullName>
    </recommendedName>
</protein>
<dbReference type="InterPro" id="IPR036397">
    <property type="entry name" value="RNaseH_sf"/>
</dbReference>
<evidence type="ECO:0000313" key="1">
    <source>
        <dbReference type="EMBL" id="GBO37593.1"/>
    </source>
</evidence>
<gene>
    <name evidence="1" type="ORF">AVEN_15636_1</name>
</gene>
<dbReference type="OrthoDB" id="6437429at2759"/>
<name>A0A4Y2WJB0_ARAVE</name>
<proteinExistence type="predicted"/>
<dbReference type="AlphaFoldDB" id="A0A4Y2WJB0"/>
<dbReference type="GO" id="GO:0003676">
    <property type="term" value="F:nucleic acid binding"/>
    <property type="evidence" value="ECO:0007669"/>
    <property type="project" value="InterPro"/>
</dbReference>
<evidence type="ECO:0000313" key="2">
    <source>
        <dbReference type="Proteomes" id="UP000499080"/>
    </source>
</evidence>
<dbReference type="Gene3D" id="3.30.420.10">
    <property type="entry name" value="Ribonuclease H-like superfamily/Ribonuclease H"/>
    <property type="match status" value="1"/>
</dbReference>
<dbReference type="Proteomes" id="UP000499080">
    <property type="component" value="Unassembled WGS sequence"/>
</dbReference>
<feature type="non-terminal residue" evidence="1">
    <location>
        <position position="256"/>
    </location>
</feature>